<dbReference type="CDD" id="cd06225">
    <property type="entry name" value="HAMP"/>
    <property type="match status" value="1"/>
</dbReference>
<keyword evidence="7 14" id="KW-0418">Kinase</keyword>
<evidence type="ECO:0000256" key="4">
    <source>
        <dbReference type="ARBA" id="ARBA00022553"/>
    </source>
</evidence>
<dbReference type="GO" id="GO:0005886">
    <property type="term" value="C:plasma membrane"/>
    <property type="evidence" value="ECO:0007669"/>
    <property type="project" value="TreeGrafter"/>
</dbReference>
<reference evidence="14 15" key="1">
    <citation type="submission" date="2017-04" db="EMBL/GenBank/DDBJ databases">
        <authorList>
            <person name="Afonso C.L."/>
            <person name="Miller P.J."/>
            <person name="Scott M.A."/>
            <person name="Spackman E."/>
            <person name="Goraichik I."/>
            <person name="Dimitrov K.M."/>
            <person name="Suarez D.L."/>
            <person name="Swayne D.E."/>
        </authorList>
    </citation>
    <scope>NUCLEOTIDE SEQUENCE [LARGE SCALE GENOMIC DNA]</scope>
    <source>
        <strain evidence="14 15">DSM 3385</strain>
    </source>
</reference>
<dbReference type="CDD" id="cd00082">
    <property type="entry name" value="HisKA"/>
    <property type="match status" value="1"/>
</dbReference>
<keyword evidence="15" id="KW-1185">Reference proteome</keyword>
<evidence type="ECO:0000256" key="3">
    <source>
        <dbReference type="ARBA" id="ARBA00012438"/>
    </source>
</evidence>
<dbReference type="SMART" id="SM00304">
    <property type="entry name" value="HAMP"/>
    <property type="match status" value="1"/>
</dbReference>
<feature type="transmembrane region" description="Helical" evidence="11">
    <location>
        <begin position="7"/>
        <end position="28"/>
    </location>
</feature>
<dbReference type="InterPro" id="IPR036890">
    <property type="entry name" value="HATPase_C_sf"/>
</dbReference>
<dbReference type="PROSITE" id="PS50885">
    <property type="entry name" value="HAMP"/>
    <property type="match status" value="1"/>
</dbReference>
<comment type="subcellular location">
    <subcellularLocation>
        <location evidence="2">Membrane</location>
    </subcellularLocation>
</comment>
<dbReference type="SUPFAM" id="SSF55874">
    <property type="entry name" value="ATPase domain of HSP90 chaperone/DNA topoisomerase II/histidine kinase"/>
    <property type="match status" value="1"/>
</dbReference>
<dbReference type="RefSeq" id="WP_084070535.1">
    <property type="nucleotide sequence ID" value="NZ_FWXY01000018.1"/>
</dbReference>
<evidence type="ECO:0000256" key="5">
    <source>
        <dbReference type="ARBA" id="ARBA00022679"/>
    </source>
</evidence>
<dbReference type="InterPro" id="IPR003660">
    <property type="entry name" value="HAMP_dom"/>
</dbReference>
<evidence type="ECO:0000259" key="12">
    <source>
        <dbReference type="PROSITE" id="PS50109"/>
    </source>
</evidence>
<evidence type="ECO:0000256" key="1">
    <source>
        <dbReference type="ARBA" id="ARBA00000085"/>
    </source>
</evidence>
<dbReference type="EMBL" id="FWXY01000018">
    <property type="protein sequence ID" value="SMC98084.1"/>
    <property type="molecule type" value="Genomic_DNA"/>
</dbReference>
<dbReference type="InterPro" id="IPR003594">
    <property type="entry name" value="HATPase_dom"/>
</dbReference>
<dbReference type="InterPro" id="IPR050428">
    <property type="entry name" value="TCS_sensor_his_kinase"/>
</dbReference>
<keyword evidence="8 11" id="KW-1133">Transmembrane helix</keyword>
<evidence type="ECO:0000256" key="9">
    <source>
        <dbReference type="ARBA" id="ARBA00023012"/>
    </source>
</evidence>
<dbReference type="GO" id="GO:0000155">
    <property type="term" value="F:phosphorelay sensor kinase activity"/>
    <property type="evidence" value="ECO:0007669"/>
    <property type="project" value="InterPro"/>
</dbReference>
<name>A0A1W2DKQ4_9BACT</name>
<accession>A0A1W2DKQ4</accession>
<feature type="domain" description="HAMP" evidence="13">
    <location>
        <begin position="186"/>
        <end position="239"/>
    </location>
</feature>
<dbReference type="STRING" id="1121400.SAMN02746065_11872"/>
<gene>
    <name evidence="14" type="ORF">SAMN02746065_11872</name>
</gene>
<comment type="catalytic activity">
    <reaction evidence="1">
        <text>ATP + protein L-histidine = ADP + protein N-phospho-L-histidine.</text>
        <dbReference type="EC" id="2.7.13.3"/>
    </reaction>
</comment>
<dbReference type="Gene3D" id="1.10.287.130">
    <property type="match status" value="1"/>
</dbReference>
<dbReference type="Gene3D" id="3.30.565.10">
    <property type="entry name" value="Histidine kinase-like ATPase, C-terminal domain"/>
    <property type="match status" value="1"/>
</dbReference>
<dbReference type="InterPro" id="IPR004358">
    <property type="entry name" value="Sig_transdc_His_kin-like_C"/>
</dbReference>
<evidence type="ECO:0000256" key="10">
    <source>
        <dbReference type="ARBA" id="ARBA00023136"/>
    </source>
</evidence>
<keyword evidence="10 11" id="KW-0472">Membrane</keyword>
<dbReference type="PRINTS" id="PR00344">
    <property type="entry name" value="BCTRLSENSOR"/>
</dbReference>
<dbReference type="Gene3D" id="6.10.340.10">
    <property type="match status" value="1"/>
</dbReference>
<dbReference type="Pfam" id="PF00512">
    <property type="entry name" value="HisKA"/>
    <property type="match status" value="1"/>
</dbReference>
<evidence type="ECO:0000256" key="6">
    <source>
        <dbReference type="ARBA" id="ARBA00022692"/>
    </source>
</evidence>
<dbReference type="InterPro" id="IPR003661">
    <property type="entry name" value="HisK_dim/P_dom"/>
</dbReference>
<keyword evidence="9" id="KW-0902">Two-component regulatory system</keyword>
<dbReference type="OrthoDB" id="9815202at2"/>
<dbReference type="InterPro" id="IPR036097">
    <property type="entry name" value="HisK_dim/P_sf"/>
</dbReference>
<dbReference type="SMART" id="SM00388">
    <property type="entry name" value="HisKA"/>
    <property type="match status" value="1"/>
</dbReference>
<dbReference type="PANTHER" id="PTHR45436">
    <property type="entry name" value="SENSOR HISTIDINE KINASE YKOH"/>
    <property type="match status" value="1"/>
</dbReference>
<dbReference type="SUPFAM" id="SSF47384">
    <property type="entry name" value="Homodimeric domain of signal transducing histidine kinase"/>
    <property type="match status" value="1"/>
</dbReference>
<feature type="domain" description="Histidine kinase" evidence="12">
    <location>
        <begin position="247"/>
        <end position="466"/>
    </location>
</feature>
<protein>
    <recommendedName>
        <fullName evidence="3">histidine kinase</fullName>
        <ecNumber evidence="3">2.7.13.3</ecNumber>
    </recommendedName>
</protein>
<evidence type="ECO:0000256" key="8">
    <source>
        <dbReference type="ARBA" id="ARBA00022989"/>
    </source>
</evidence>
<dbReference type="PROSITE" id="PS50109">
    <property type="entry name" value="HIS_KIN"/>
    <property type="match status" value="1"/>
</dbReference>
<dbReference type="EC" id="2.7.13.3" evidence="3"/>
<sequence length="466" mass="54075">MKIRKKITLWISGTALFSSIVFSSFIFFELMEEPFKFIDKEIKHMTRSLVKLMKNPKQKNGLYNLSHMPYDPDLYWIEVTDKEKNTLYTSKLTQFTKLLPNGNKTTYMVEKKIPRDLVWLNQDEKDEVLFRVMVTEAQLHGQWISIRIGKPIEDLEEELIELLEETVLSLTLCILLIIIISYKLAGKILSPMVSITHMTKDISEKSLHKRIPLNRNKDELYTLSLSLNKMFDRLQYSFNRQKEFVGNASHELKSPITRLMLAQEEMIMNDHLPPSTNKGLVKQLNTTRKMSHLVKKLLDLSRLEQQETVTKKSVNMTSLIEHVLDDYSELLASKTIRLEVKLQKPLFIQGDSEKLYRLFINLVDNCIKYNLKKEGRLIVKGKKIDKGVVLEIFNTAHPIPKEDLLLIFEQFYRVEKSRSTNLGGSGLGLAIAKKIVDLHDATIEITNEPGQMIKTKVFFRDLSCSH</sequence>
<keyword evidence="6 11" id="KW-0812">Transmembrane</keyword>
<dbReference type="PANTHER" id="PTHR45436:SF5">
    <property type="entry name" value="SENSOR HISTIDINE KINASE TRCS"/>
    <property type="match status" value="1"/>
</dbReference>
<dbReference type="InterPro" id="IPR005467">
    <property type="entry name" value="His_kinase_dom"/>
</dbReference>
<dbReference type="AlphaFoldDB" id="A0A1W2DKQ4"/>
<dbReference type="Pfam" id="PF00672">
    <property type="entry name" value="HAMP"/>
    <property type="match status" value="1"/>
</dbReference>
<keyword evidence="4" id="KW-0597">Phosphoprotein</keyword>
<dbReference type="SMART" id="SM00387">
    <property type="entry name" value="HATPase_c"/>
    <property type="match status" value="1"/>
</dbReference>
<dbReference type="SUPFAM" id="SSF158472">
    <property type="entry name" value="HAMP domain-like"/>
    <property type="match status" value="1"/>
</dbReference>
<evidence type="ECO:0000256" key="2">
    <source>
        <dbReference type="ARBA" id="ARBA00004370"/>
    </source>
</evidence>
<keyword evidence="5" id="KW-0808">Transferase</keyword>
<evidence type="ECO:0000256" key="11">
    <source>
        <dbReference type="SAM" id="Phobius"/>
    </source>
</evidence>
<dbReference type="CDD" id="cd00075">
    <property type="entry name" value="HATPase"/>
    <property type="match status" value="1"/>
</dbReference>
<evidence type="ECO:0000256" key="7">
    <source>
        <dbReference type="ARBA" id="ARBA00022777"/>
    </source>
</evidence>
<evidence type="ECO:0000259" key="13">
    <source>
        <dbReference type="PROSITE" id="PS50885"/>
    </source>
</evidence>
<organism evidence="14 15">
    <name type="scientific">Desulfocicer vacuolatum DSM 3385</name>
    <dbReference type="NCBI Taxonomy" id="1121400"/>
    <lineage>
        <taxon>Bacteria</taxon>
        <taxon>Pseudomonadati</taxon>
        <taxon>Thermodesulfobacteriota</taxon>
        <taxon>Desulfobacteria</taxon>
        <taxon>Desulfobacterales</taxon>
        <taxon>Desulfobacteraceae</taxon>
        <taxon>Desulfocicer</taxon>
    </lineage>
</organism>
<proteinExistence type="predicted"/>
<dbReference type="Pfam" id="PF02518">
    <property type="entry name" value="HATPase_c"/>
    <property type="match status" value="1"/>
</dbReference>
<evidence type="ECO:0000313" key="14">
    <source>
        <dbReference type="EMBL" id="SMC98084.1"/>
    </source>
</evidence>
<dbReference type="Proteomes" id="UP000192418">
    <property type="component" value="Unassembled WGS sequence"/>
</dbReference>
<evidence type="ECO:0000313" key="15">
    <source>
        <dbReference type="Proteomes" id="UP000192418"/>
    </source>
</evidence>